<name>A0ABW1ECX5_9BACT</name>
<evidence type="ECO:0000313" key="2">
    <source>
        <dbReference type="Proteomes" id="UP001596091"/>
    </source>
</evidence>
<dbReference type="RefSeq" id="WP_263338411.1">
    <property type="nucleotide sequence ID" value="NZ_JAGSYH010000004.1"/>
</dbReference>
<organism evidence="1 2">
    <name type="scientific">Acidicapsa dinghuensis</name>
    <dbReference type="NCBI Taxonomy" id="2218256"/>
    <lineage>
        <taxon>Bacteria</taxon>
        <taxon>Pseudomonadati</taxon>
        <taxon>Acidobacteriota</taxon>
        <taxon>Terriglobia</taxon>
        <taxon>Terriglobales</taxon>
        <taxon>Acidobacteriaceae</taxon>
        <taxon>Acidicapsa</taxon>
    </lineage>
</organism>
<dbReference type="Proteomes" id="UP001596091">
    <property type="component" value="Unassembled WGS sequence"/>
</dbReference>
<sequence>MPLFEVSTTPVGQRPKQFGESSYLYYRDSERASVRVLRDLLERWFEEIPVQERLDLQQRFRSRNASQHRSALFELFLHHLLLRSGYQVSFHPEIRGVTTHPDFLVSRDGQAQFYLEAIATSASEREEAEENRRNRVYDALNNLRSPDFFLALHIEGAPETSPSGARLRTDLTRWLQGLDRDAILDSYIGQRYDEIPKYPWNHEGWSIVFEPIPKSDDSRGTTTARPIGLTAPTCATQLTLDEELRDAVIFKDRYGNLALPFVVAAQVVNEFGIDEIAVMDGLLGQETISGRRIPNGAWTSNRGARHTNISAVMVWPTLDPWHVALIEPILVHNPWATHPLPNDAFSLTQRIVDRQTGNLVVQQGTGMPELLGLEPYWFPDD</sequence>
<proteinExistence type="predicted"/>
<accession>A0ABW1ECX5</accession>
<evidence type="ECO:0000313" key="1">
    <source>
        <dbReference type="EMBL" id="MFC5862162.1"/>
    </source>
</evidence>
<gene>
    <name evidence="1" type="ORF">ACFPT7_07650</name>
</gene>
<evidence type="ECO:0008006" key="3">
    <source>
        <dbReference type="Google" id="ProtNLM"/>
    </source>
</evidence>
<reference evidence="2" key="1">
    <citation type="journal article" date="2019" name="Int. J. Syst. Evol. Microbiol.">
        <title>The Global Catalogue of Microorganisms (GCM) 10K type strain sequencing project: providing services to taxonomists for standard genome sequencing and annotation.</title>
        <authorList>
            <consortium name="The Broad Institute Genomics Platform"/>
            <consortium name="The Broad Institute Genome Sequencing Center for Infectious Disease"/>
            <person name="Wu L."/>
            <person name="Ma J."/>
        </authorList>
    </citation>
    <scope>NUCLEOTIDE SEQUENCE [LARGE SCALE GENOMIC DNA]</scope>
    <source>
        <strain evidence="2">JCM 4087</strain>
    </source>
</reference>
<protein>
    <recommendedName>
        <fullName evidence="3">Restriction endonuclease</fullName>
    </recommendedName>
</protein>
<dbReference type="EMBL" id="JBHSPH010000002">
    <property type="protein sequence ID" value="MFC5862162.1"/>
    <property type="molecule type" value="Genomic_DNA"/>
</dbReference>
<comment type="caution">
    <text evidence="1">The sequence shown here is derived from an EMBL/GenBank/DDBJ whole genome shotgun (WGS) entry which is preliminary data.</text>
</comment>
<keyword evidence="2" id="KW-1185">Reference proteome</keyword>